<dbReference type="PANTHER" id="PTHR43531">
    <property type="entry name" value="PROTEIN ICFG"/>
    <property type="match status" value="1"/>
</dbReference>
<keyword evidence="1" id="KW-0488">Methylation</keyword>
<evidence type="ECO:0000313" key="9">
    <source>
        <dbReference type="Proteomes" id="UP001057498"/>
    </source>
</evidence>
<proteinExistence type="inferred from homology"/>
<evidence type="ECO:0000256" key="2">
    <source>
        <dbReference type="ARBA" id="ARBA00029447"/>
    </source>
</evidence>
<dbReference type="SUPFAM" id="SSF58104">
    <property type="entry name" value="Methyl-accepting chemotaxis protein (MCP) signaling domain"/>
    <property type="match status" value="1"/>
</dbReference>
<dbReference type="SMART" id="SM00304">
    <property type="entry name" value="HAMP"/>
    <property type="match status" value="1"/>
</dbReference>
<accession>A0ABM7YHG9</accession>
<dbReference type="PROSITE" id="PS50885">
    <property type="entry name" value="HAMP"/>
    <property type="match status" value="1"/>
</dbReference>
<dbReference type="Pfam" id="PF00672">
    <property type="entry name" value="HAMP"/>
    <property type="match status" value="1"/>
</dbReference>
<dbReference type="PROSITE" id="PS50111">
    <property type="entry name" value="CHEMOTAXIS_TRANSDUC_2"/>
    <property type="match status" value="1"/>
</dbReference>
<feature type="domain" description="Methyl-accepting transducer" evidence="6">
    <location>
        <begin position="265"/>
        <end position="494"/>
    </location>
</feature>
<dbReference type="InterPro" id="IPR047347">
    <property type="entry name" value="YvaQ-like_sensor"/>
</dbReference>
<dbReference type="InterPro" id="IPR003660">
    <property type="entry name" value="HAMP_dom"/>
</dbReference>
<keyword evidence="3" id="KW-0807">Transducer</keyword>
<reference evidence="8" key="1">
    <citation type="submission" date="2022-04" db="EMBL/GenBank/DDBJ databases">
        <title>Whole genome sequence of Sphaerotilus sp. FB-5.</title>
        <authorList>
            <person name="Takeda M."/>
            <person name="Narihara S."/>
            <person name="Akimoto M."/>
            <person name="Akimoto R."/>
            <person name="Nishiyashiki S."/>
            <person name="Murakami T."/>
        </authorList>
    </citation>
    <scope>NUCLEOTIDE SEQUENCE</scope>
    <source>
        <strain evidence="8">FB-5</strain>
    </source>
</reference>
<keyword evidence="9" id="KW-1185">Reference proteome</keyword>
<keyword evidence="5" id="KW-0472">Membrane</keyword>
<comment type="similarity">
    <text evidence="2">Belongs to the methyl-accepting chemotaxis (MCP) protein family.</text>
</comment>
<dbReference type="CDD" id="cd11386">
    <property type="entry name" value="MCP_signal"/>
    <property type="match status" value="1"/>
</dbReference>
<evidence type="ECO:0000256" key="3">
    <source>
        <dbReference type="PROSITE-ProRule" id="PRU00284"/>
    </source>
</evidence>
<evidence type="ECO:0000256" key="1">
    <source>
        <dbReference type="ARBA" id="ARBA00022481"/>
    </source>
</evidence>
<sequence>MKSFSISRRLWLPNLAVVAVILVAAVFIGLRTQSQVNAVRAAQLQQLQMIEDATQWAGLTEANAARGLAAIQSTDATLGDKLKAEMDATSARISQIQKAIEARAERPEEKAALERVAQTRKAYVELRREVLGKRGDAAEVPAEQVQAVRSRLASYLEAQRTFVALEHQQAEEQAGAAAAQRMLTVYGVVAVMLVLACVLLIMAALSARAIVLPLMAARDAIDRIAGGDLTGQVDTSRGDEIGDLMRGLDRMTGALRQLVGEVRSGAASMQIASAEIATGNADLSNRTEQTASSLQATAGSMSQLTVTVQQSADAAAQANQLASSAADTATRGGEVVSQVVTNMDEIAASSRKIGDIIGVIDGIAFQTNILALNAAVEAARAGEQGRGFAVVAGEVRALAQRSAGAAREIKSLIGASMDTVEQGSKLVQDAGVTMTDLVASVRRVTDIIGEISASAREQNDGIRQVNQSVTRLDEMTQQNAALVEESAAAADSMREQAQRLNDLVLKFEIGQDASSSPVAPRVPAAAATLAAARPAKAPAAAVTPPRTATPAPTAAAAVPATAPGDDWETF</sequence>
<evidence type="ECO:0000313" key="8">
    <source>
        <dbReference type="EMBL" id="BDI03624.1"/>
    </source>
</evidence>
<name>A0ABM7YHG9_9BURK</name>
<evidence type="ECO:0000256" key="5">
    <source>
        <dbReference type="SAM" id="Phobius"/>
    </source>
</evidence>
<keyword evidence="5" id="KW-0812">Transmembrane</keyword>
<feature type="region of interest" description="Disordered" evidence="4">
    <location>
        <begin position="536"/>
        <end position="570"/>
    </location>
</feature>
<feature type="compositionally biased region" description="Low complexity" evidence="4">
    <location>
        <begin position="536"/>
        <end position="563"/>
    </location>
</feature>
<dbReference type="Proteomes" id="UP001057498">
    <property type="component" value="Chromosome"/>
</dbReference>
<evidence type="ECO:0000259" key="6">
    <source>
        <dbReference type="PROSITE" id="PS50111"/>
    </source>
</evidence>
<dbReference type="EMBL" id="AP025730">
    <property type="protein sequence ID" value="BDI03624.1"/>
    <property type="molecule type" value="Genomic_DNA"/>
</dbReference>
<dbReference type="CDD" id="cd19411">
    <property type="entry name" value="MCP2201-like_sensor"/>
    <property type="match status" value="1"/>
</dbReference>
<dbReference type="InterPro" id="IPR051310">
    <property type="entry name" value="MCP_chemotaxis"/>
</dbReference>
<dbReference type="Pfam" id="PF00015">
    <property type="entry name" value="MCPsignal"/>
    <property type="match status" value="1"/>
</dbReference>
<keyword evidence="5" id="KW-1133">Transmembrane helix</keyword>
<gene>
    <name evidence="8" type="ORF">CATMQ487_05940</name>
</gene>
<evidence type="ECO:0000259" key="7">
    <source>
        <dbReference type="PROSITE" id="PS50885"/>
    </source>
</evidence>
<dbReference type="Gene3D" id="1.10.287.950">
    <property type="entry name" value="Methyl-accepting chemotaxis protein"/>
    <property type="match status" value="1"/>
</dbReference>
<evidence type="ECO:0000256" key="4">
    <source>
        <dbReference type="SAM" id="MobiDB-lite"/>
    </source>
</evidence>
<dbReference type="PANTHER" id="PTHR43531:SF14">
    <property type="entry name" value="METHYL-ACCEPTING CHEMOTAXIS PROTEIN I-RELATED"/>
    <property type="match status" value="1"/>
</dbReference>
<dbReference type="Pfam" id="PF12729">
    <property type="entry name" value="4HB_MCP_1"/>
    <property type="match status" value="1"/>
</dbReference>
<dbReference type="RefSeq" id="WP_251971892.1">
    <property type="nucleotide sequence ID" value="NZ_AP025730.1"/>
</dbReference>
<dbReference type="InterPro" id="IPR024478">
    <property type="entry name" value="HlyB_4HB_MCP"/>
</dbReference>
<feature type="transmembrane region" description="Helical" evidence="5">
    <location>
        <begin position="183"/>
        <end position="205"/>
    </location>
</feature>
<feature type="domain" description="HAMP" evidence="7">
    <location>
        <begin position="208"/>
        <end position="260"/>
    </location>
</feature>
<evidence type="ECO:0008006" key="10">
    <source>
        <dbReference type="Google" id="ProtNLM"/>
    </source>
</evidence>
<dbReference type="InterPro" id="IPR004089">
    <property type="entry name" value="MCPsignal_dom"/>
</dbReference>
<organism evidence="8 9">
    <name type="scientific">Sphaerotilus microaerophilus</name>
    <dbReference type="NCBI Taxonomy" id="2914710"/>
    <lineage>
        <taxon>Bacteria</taxon>
        <taxon>Pseudomonadati</taxon>
        <taxon>Pseudomonadota</taxon>
        <taxon>Betaproteobacteria</taxon>
        <taxon>Burkholderiales</taxon>
        <taxon>Sphaerotilaceae</taxon>
        <taxon>Sphaerotilus</taxon>
    </lineage>
</organism>
<dbReference type="CDD" id="cd06225">
    <property type="entry name" value="HAMP"/>
    <property type="match status" value="1"/>
</dbReference>
<protein>
    <recommendedName>
        <fullName evidence="10">Methyl-accepting chemotaxis protein</fullName>
    </recommendedName>
</protein>
<dbReference type="SMART" id="SM00283">
    <property type="entry name" value="MA"/>
    <property type="match status" value="1"/>
</dbReference>